<keyword evidence="5" id="KW-1185">Reference proteome</keyword>
<keyword evidence="2 4" id="KW-0456">Lyase</keyword>
<dbReference type="Pfam" id="PF04295">
    <property type="entry name" value="GD_AH_second"/>
    <property type="match status" value="1"/>
</dbReference>
<name>A0ABU3GN36_9SPHI</name>
<protein>
    <submittedName>
        <fullName evidence="4">Altronate hydrolase</fullName>
        <ecNumber evidence="4">4.2.1.7</ecNumber>
    </submittedName>
</protein>
<dbReference type="InterPro" id="IPR052172">
    <property type="entry name" value="UxaA_altronate/galactarate_dh"/>
</dbReference>
<evidence type="ECO:0000259" key="3">
    <source>
        <dbReference type="SMART" id="SM00858"/>
    </source>
</evidence>
<dbReference type="SMART" id="SM00858">
    <property type="entry name" value="SAF"/>
    <property type="match status" value="1"/>
</dbReference>
<dbReference type="CDD" id="cd11613">
    <property type="entry name" value="SAF_AH_GD"/>
    <property type="match status" value="1"/>
</dbReference>
<dbReference type="GO" id="GO:0008789">
    <property type="term" value="F:altronate dehydratase activity"/>
    <property type="evidence" value="ECO:0007669"/>
    <property type="project" value="UniProtKB-EC"/>
</dbReference>
<dbReference type="Proteomes" id="UP001258315">
    <property type="component" value="Unassembled WGS sequence"/>
</dbReference>
<comment type="similarity">
    <text evidence="1">Belongs to the UxaA family.</text>
</comment>
<dbReference type="EC" id="4.2.1.7" evidence="4"/>
<dbReference type="InterPro" id="IPR048332">
    <property type="entry name" value="GD_AH_C"/>
</dbReference>
<organism evidence="4 5">
    <name type="scientific">Mucilaginibacter terrae</name>
    <dbReference type="NCBI Taxonomy" id="1955052"/>
    <lineage>
        <taxon>Bacteria</taxon>
        <taxon>Pseudomonadati</taxon>
        <taxon>Bacteroidota</taxon>
        <taxon>Sphingobacteriia</taxon>
        <taxon>Sphingobacteriales</taxon>
        <taxon>Sphingobacteriaceae</taxon>
        <taxon>Mucilaginibacter</taxon>
    </lineage>
</organism>
<feature type="domain" description="SAF" evidence="3">
    <location>
        <begin position="31"/>
        <end position="102"/>
    </location>
</feature>
<proteinExistence type="inferred from homology"/>
<dbReference type="EMBL" id="JAVLVU010000001">
    <property type="protein sequence ID" value="MDT3401194.1"/>
    <property type="molecule type" value="Genomic_DNA"/>
</dbReference>
<dbReference type="InterPro" id="IPR013974">
    <property type="entry name" value="SAF"/>
</dbReference>
<evidence type="ECO:0000256" key="2">
    <source>
        <dbReference type="ARBA" id="ARBA00023239"/>
    </source>
</evidence>
<evidence type="ECO:0000256" key="1">
    <source>
        <dbReference type="ARBA" id="ARBA00010986"/>
    </source>
</evidence>
<dbReference type="Pfam" id="PF20629">
    <property type="entry name" value="GD_AH_C"/>
    <property type="match status" value="1"/>
</dbReference>
<dbReference type="InterPro" id="IPR007392">
    <property type="entry name" value="GD_AH_second"/>
</dbReference>
<accession>A0ABU3GN36</accession>
<dbReference type="Pfam" id="PF08666">
    <property type="entry name" value="SAF"/>
    <property type="match status" value="1"/>
</dbReference>
<reference evidence="5" key="1">
    <citation type="submission" date="2023-07" db="EMBL/GenBank/DDBJ databases">
        <title>Functional and genomic diversity of the sorghum phyllosphere microbiome.</title>
        <authorList>
            <person name="Shade A."/>
        </authorList>
    </citation>
    <scope>NUCLEOTIDE SEQUENCE [LARGE SCALE GENOMIC DNA]</scope>
    <source>
        <strain evidence="5">SORGH_AS_0422</strain>
    </source>
</reference>
<evidence type="ECO:0000313" key="5">
    <source>
        <dbReference type="Proteomes" id="UP001258315"/>
    </source>
</evidence>
<dbReference type="InterPro" id="IPR044144">
    <property type="entry name" value="SAF_UxaA/GarD"/>
</dbReference>
<dbReference type="PANTHER" id="PTHR30536">
    <property type="entry name" value="ALTRONATE/GALACTARATE DEHYDRATASE"/>
    <property type="match status" value="1"/>
</dbReference>
<keyword evidence="4" id="KW-0378">Hydrolase</keyword>
<evidence type="ECO:0000313" key="4">
    <source>
        <dbReference type="EMBL" id="MDT3401194.1"/>
    </source>
</evidence>
<sequence length="569" mass="61838">MRFRISLLHAFTLYTIMMSETSSYLQIHPVDNVWVALKNLPGGTLIKHNDDVFELVTPVEAKHKFTISTLNTNDEIYMYGVLVGKASQPIARGAAITVNNVYHASTDFTLGERKTTWEKPDTEEFAKKTFMGYHRSNGEVGTANYWLVIPLVFCENRNVTVLKEALYTRLGFEKPKGYEQEVSDLIEMYKAGKTVEEILSAELQQSSPQQQSFKLFPNIDGVKFLNHELGCGGTRSDSDALCGLLAGYITHPNVAGATVLSLGCQHAQTDILRAEIQKRDPQFNKSLIVLEQQQMGTENKLMKEALRQTFAGLMQANQLQRSPAPLSKLCIGLECGGSDGFSGISANLALGYLSDVMVALGGSIILAEFPELCGVEQDLSDRCLNEPMAQRFMHLMRTYNAQAEAAGSGFYANPSPGNIRDGLITDAIKSAGAAKKGGTSPVTDVLDYPQKVTQPGLNLLCTPGSDVESTTAEVAAGANIVLFTTGLGTPTGNPIVPVIKLSTNTALLNRMPDIIDIDCGPIISGEETIQQTAHRILNYVIEVAGGNIKPKAVLLGQDDFIPWKRGVSL</sequence>
<gene>
    <name evidence="4" type="ORF">QE417_000266</name>
</gene>
<comment type="caution">
    <text evidence="4">The sequence shown here is derived from an EMBL/GenBank/DDBJ whole genome shotgun (WGS) entry which is preliminary data.</text>
</comment>
<dbReference type="Gene3D" id="2.30.130.110">
    <property type="match status" value="1"/>
</dbReference>
<dbReference type="GO" id="GO:0016787">
    <property type="term" value="F:hydrolase activity"/>
    <property type="evidence" value="ECO:0007669"/>
    <property type="project" value="UniProtKB-KW"/>
</dbReference>
<dbReference type="PANTHER" id="PTHR30536:SF5">
    <property type="entry name" value="ALTRONATE DEHYDRATASE"/>
    <property type="match status" value="1"/>
</dbReference>